<dbReference type="EMBL" id="PP777464">
    <property type="protein sequence ID" value="XBS49265.1"/>
    <property type="molecule type" value="Genomic_DNA"/>
</dbReference>
<evidence type="ECO:0000313" key="2">
    <source>
        <dbReference type="EMBL" id="XBS49265.1"/>
    </source>
</evidence>
<feature type="compositionally biased region" description="Basic and acidic residues" evidence="1">
    <location>
        <begin position="66"/>
        <end position="84"/>
    </location>
</feature>
<protein>
    <submittedName>
        <fullName evidence="2">Uncharacterized protein</fullName>
    </submittedName>
</protein>
<feature type="compositionally biased region" description="Basic residues" evidence="1">
    <location>
        <begin position="55"/>
        <end position="65"/>
    </location>
</feature>
<sequence>MAKPKYKNDGSLSPTEFRKIQEEIDELQHKRSKKGVKISKKRIENTFGCSSTEYKKKRKPKGVKPRIHDVTRYTSKRENKFDPL</sequence>
<accession>A0AAU7PGM8</accession>
<name>A0AAU7PGM8_9CAUD</name>
<organism evidence="2">
    <name type="scientific">Escherichia phage fEgEco12</name>
    <dbReference type="NCBI Taxonomy" id="3158837"/>
    <lineage>
        <taxon>Viruses</taxon>
        <taxon>Duplodnaviria</taxon>
        <taxon>Heunggongvirae</taxon>
        <taxon>Uroviricota</taxon>
        <taxon>Caudoviricetes</taxon>
    </lineage>
</organism>
<reference evidence="2" key="1">
    <citation type="submission" date="2024-05" db="EMBL/GenBank/DDBJ databases">
        <authorList>
            <person name="Badawy S."/>
            <person name="Skurnik M."/>
        </authorList>
    </citation>
    <scope>NUCLEOTIDE SEQUENCE</scope>
</reference>
<evidence type="ECO:0000256" key="1">
    <source>
        <dbReference type="SAM" id="MobiDB-lite"/>
    </source>
</evidence>
<feature type="region of interest" description="Disordered" evidence="1">
    <location>
        <begin position="51"/>
        <end position="84"/>
    </location>
</feature>
<proteinExistence type="predicted"/>